<dbReference type="Proteomes" id="UP000821865">
    <property type="component" value="Chromosome 5"/>
</dbReference>
<protein>
    <submittedName>
        <fullName evidence="1">Uncharacterized protein</fullName>
    </submittedName>
</protein>
<gene>
    <name evidence="1" type="ORF">HPB49_003607</name>
</gene>
<proteinExistence type="predicted"/>
<evidence type="ECO:0000313" key="1">
    <source>
        <dbReference type="EMBL" id="KAH7948932.1"/>
    </source>
</evidence>
<dbReference type="EMBL" id="CM023474">
    <property type="protein sequence ID" value="KAH7948932.1"/>
    <property type="molecule type" value="Genomic_DNA"/>
</dbReference>
<comment type="caution">
    <text evidence="1">The sequence shown here is derived from an EMBL/GenBank/DDBJ whole genome shotgun (WGS) entry which is preliminary data.</text>
</comment>
<reference evidence="1" key="1">
    <citation type="submission" date="2020-05" db="EMBL/GenBank/DDBJ databases">
        <title>Large-scale comparative analyses of tick genomes elucidate their genetic diversity and vector capacities.</title>
        <authorList>
            <person name="Jia N."/>
            <person name="Wang J."/>
            <person name="Shi W."/>
            <person name="Du L."/>
            <person name="Sun Y."/>
            <person name="Zhan W."/>
            <person name="Jiang J."/>
            <person name="Wang Q."/>
            <person name="Zhang B."/>
            <person name="Ji P."/>
            <person name="Sakyi L.B."/>
            <person name="Cui X."/>
            <person name="Yuan T."/>
            <person name="Jiang B."/>
            <person name="Yang W."/>
            <person name="Lam T.T.-Y."/>
            <person name="Chang Q."/>
            <person name="Ding S."/>
            <person name="Wang X."/>
            <person name="Zhu J."/>
            <person name="Ruan X."/>
            <person name="Zhao L."/>
            <person name="Wei J."/>
            <person name="Que T."/>
            <person name="Du C."/>
            <person name="Cheng J."/>
            <person name="Dai P."/>
            <person name="Han X."/>
            <person name="Huang E."/>
            <person name="Gao Y."/>
            <person name="Liu J."/>
            <person name="Shao H."/>
            <person name="Ye R."/>
            <person name="Li L."/>
            <person name="Wei W."/>
            <person name="Wang X."/>
            <person name="Wang C."/>
            <person name="Yang T."/>
            <person name="Huo Q."/>
            <person name="Li W."/>
            <person name="Guo W."/>
            <person name="Chen H."/>
            <person name="Zhou L."/>
            <person name="Ni X."/>
            <person name="Tian J."/>
            <person name="Zhou Y."/>
            <person name="Sheng Y."/>
            <person name="Liu T."/>
            <person name="Pan Y."/>
            <person name="Xia L."/>
            <person name="Li J."/>
            <person name="Zhao F."/>
            <person name="Cao W."/>
        </authorList>
    </citation>
    <scope>NUCLEOTIDE SEQUENCE</scope>
    <source>
        <strain evidence="1">Dsil-2018</strain>
    </source>
</reference>
<keyword evidence="2" id="KW-1185">Reference proteome</keyword>
<name>A0ACB8CPK0_DERSI</name>
<organism evidence="1 2">
    <name type="scientific">Dermacentor silvarum</name>
    <name type="common">Tick</name>
    <dbReference type="NCBI Taxonomy" id="543639"/>
    <lineage>
        <taxon>Eukaryota</taxon>
        <taxon>Metazoa</taxon>
        <taxon>Ecdysozoa</taxon>
        <taxon>Arthropoda</taxon>
        <taxon>Chelicerata</taxon>
        <taxon>Arachnida</taxon>
        <taxon>Acari</taxon>
        <taxon>Parasitiformes</taxon>
        <taxon>Ixodida</taxon>
        <taxon>Ixodoidea</taxon>
        <taxon>Ixodidae</taxon>
        <taxon>Rhipicephalinae</taxon>
        <taxon>Dermacentor</taxon>
    </lineage>
</organism>
<accession>A0ACB8CPK0</accession>
<sequence length="429" mass="48192">MGSPDYQRFSRKLVKCTCLEYPIGFHSTKAAFQDQVQVRDGRLAVLSRRQREAAEHNDKEKASNKNNINGGPSAGGAKGDGQNSETGIGRRNMRPARGKPLPPLPKNDIKIILKPQKGLMLKEYLKTEIPQAIIRSTGSIILGSGPNQRKITGEDFIVRIREGTNIIIFSTPSLEVADVIRRITCMELRGKQLPFNVYVADPDDSYKGVRGKTTRQSQSRERSEQRTKKAPGRWFESMEEEDLYRRRSRSRSSQGGTVKSRTPSRDPSGSRASQRSNSPLPKKQQQNTGENDKRIQKLEKENARLREQLLEEERKRKSLEKQMSELEARLNNKIEQLETPRQTKEIAETNAATDITSGSAPKAAALRQFIKNFEIAPDVICLQEVGAKPANMQGYYTLSDPQNSKVATLKTPEGTGGFRYRPDQHAGMD</sequence>
<evidence type="ECO:0000313" key="2">
    <source>
        <dbReference type="Proteomes" id="UP000821865"/>
    </source>
</evidence>